<feature type="transmembrane region" description="Helical" evidence="1">
    <location>
        <begin position="65"/>
        <end position="90"/>
    </location>
</feature>
<name>A0ABU7LSQ5_9PROT</name>
<keyword evidence="4" id="KW-1185">Reference proteome</keyword>
<feature type="transmembrane region" description="Helical" evidence="1">
    <location>
        <begin position="316"/>
        <end position="335"/>
    </location>
</feature>
<evidence type="ECO:0000259" key="2">
    <source>
        <dbReference type="Pfam" id="PF02517"/>
    </source>
</evidence>
<feature type="transmembrane region" description="Helical" evidence="1">
    <location>
        <begin position="111"/>
        <end position="132"/>
    </location>
</feature>
<evidence type="ECO:0000313" key="3">
    <source>
        <dbReference type="EMBL" id="MEE2526952.1"/>
    </source>
</evidence>
<reference evidence="3 4" key="1">
    <citation type="submission" date="2024-01" db="EMBL/GenBank/DDBJ databases">
        <title>Hyphobacterium bacterium isolated from marine sediment.</title>
        <authorList>
            <person name="Zhao S."/>
        </authorList>
    </citation>
    <scope>NUCLEOTIDE SEQUENCE [LARGE SCALE GENOMIC DNA]</scope>
    <source>
        <strain evidence="4">HN65</strain>
    </source>
</reference>
<feature type="transmembrane region" description="Helical" evidence="1">
    <location>
        <begin position="289"/>
        <end position="309"/>
    </location>
</feature>
<proteinExistence type="predicted"/>
<dbReference type="EMBL" id="JAZDRP010000007">
    <property type="protein sequence ID" value="MEE2526952.1"/>
    <property type="molecule type" value="Genomic_DNA"/>
</dbReference>
<protein>
    <submittedName>
        <fullName evidence="3">Type II CAAX endopeptidase family protein</fullName>
    </submittedName>
</protein>
<dbReference type="Proteomes" id="UP001354971">
    <property type="component" value="Unassembled WGS sequence"/>
</dbReference>
<keyword evidence="1" id="KW-0472">Membrane</keyword>
<organism evidence="3 4">
    <name type="scientific">Hyphobacterium lacteum</name>
    <dbReference type="NCBI Taxonomy" id="3116575"/>
    <lineage>
        <taxon>Bacteria</taxon>
        <taxon>Pseudomonadati</taxon>
        <taxon>Pseudomonadota</taxon>
        <taxon>Alphaproteobacteria</taxon>
        <taxon>Maricaulales</taxon>
        <taxon>Maricaulaceae</taxon>
        <taxon>Hyphobacterium</taxon>
    </lineage>
</organism>
<dbReference type="Pfam" id="PF02517">
    <property type="entry name" value="Rce1-like"/>
    <property type="match status" value="1"/>
</dbReference>
<sequence length="344" mass="36900">MNRPEAAFQPENRRFAFLRALGGGFEVVAVIGASTLAAVLAQQFITPSLGEALGLEGAEPDLMAGSWTILRMFALQYGVLLGLALVFGLLRGRRSARSYALGKGSLSTAGILKWGIALGLIAGAPGTLVLFLQEVAPIGQDTPIWAALREAPHDTSYWIFLFVGSFGLVPIVEELTWRSYAIGRLTETLAPGAAILFTALPFALLHVQYASTDPAMIATGLSVIIASFAFAFATVRTGTVWPAVIGHAITNFPADAWLGGLQLALALVLFIVFFKPIRRELGQWSGLFFRWSTLQALAILAPVIALAVLAMMFQAYAIWIGAAVLVAALLLGLAWRSRWRQSKT</sequence>
<gene>
    <name evidence="3" type="ORF">V0U79_11270</name>
</gene>
<dbReference type="RefSeq" id="WP_330199616.1">
    <property type="nucleotide sequence ID" value="NZ_JAZDRP010000007.1"/>
</dbReference>
<keyword evidence="1" id="KW-0812">Transmembrane</keyword>
<keyword evidence="1" id="KW-1133">Transmembrane helix</keyword>
<dbReference type="InterPro" id="IPR003675">
    <property type="entry name" value="Rce1/LyrA-like_dom"/>
</dbReference>
<accession>A0ABU7LSQ5</accession>
<feature type="transmembrane region" description="Helical" evidence="1">
    <location>
        <begin position="215"/>
        <end position="235"/>
    </location>
</feature>
<feature type="domain" description="CAAX prenyl protease 2/Lysostaphin resistance protein A-like" evidence="2">
    <location>
        <begin position="158"/>
        <end position="252"/>
    </location>
</feature>
<feature type="transmembrane region" description="Helical" evidence="1">
    <location>
        <begin position="21"/>
        <end position="45"/>
    </location>
</feature>
<feature type="transmembrane region" description="Helical" evidence="1">
    <location>
        <begin position="189"/>
        <end position="209"/>
    </location>
</feature>
<evidence type="ECO:0000256" key="1">
    <source>
        <dbReference type="SAM" id="Phobius"/>
    </source>
</evidence>
<comment type="caution">
    <text evidence="3">The sequence shown here is derived from an EMBL/GenBank/DDBJ whole genome shotgun (WGS) entry which is preliminary data.</text>
</comment>
<evidence type="ECO:0000313" key="4">
    <source>
        <dbReference type="Proteomes" id="UP001354971"/>
    </source>
</evidence>
<feature type="transmembrane region" description="Helical" evidence="1">
    <location>
        <begin position="256"/>
        <end position="277"/>
    </location>
</feature>